<dbReference type="HAMAP" id="MF_00434">
    <property type="entry name" value="Pterin_4_alpha"/>
    <property type="match status" value="1"/>
</dbReference>
<gene>
    <name evidence="5" type="ORF">ACERK3_14970</name>
</gene>
<proteinExistence type="inferred from homology"/>
<comment type="similarity">
    <text evidence="2 4">Belongs to the pterin-4-alpha-carbinolamine dehydratase family.</text>
</comment>
<dbReference type="NCBIfam" id="NF002017">
    <property type="entry name" value="PRK00823.1-2"/>
    <property type="match status" value="1"/>
</dbReference>
<reference evidence="5 6" key="1">
    <citation type="submission" date="2024-08" db="EMBL/GenBank/DDBJ databases">
        <title>Whole-genome sequencing of halo(alkali)philic microorganisms from hypersaline lakes.</title>
        <authorList>
            <person name="Sorokin D.Y."/>
            <person name="Merkel A.Y."/>
            <person name="Messina E."/>
            <person name="Yakimov M."/>
        </authorList>
    </citation>
    <scope>NUCLEOTIDE SEQUENCE [LARGE SCALE GENOMIC DNA]</scope>
    <source>
        <strain evidence="5 6">AB-hyl4</strain>
    </source>
</reference>
<evidence type="ECO:0000256" key="2">
    <source>
        <dbReference type="ARBA" id="ARBA00006472"/>
    </source>
</evidence>
<dbReference type="Gene3D" id="3.30.1360.20">
    <property type="entry name" value="Transcriptional coactivator/pterin dehydratase"/>
    <property type="match status" value="1"/>
</dbReference>
<sequence>MAEAMTDTQIQQALGDLPGWSYEQGKLQCKHEFAGFKEAMSFIVRVAFHAEEQGHHPEIFNVYNKVSLSLSTHDADGKVTEKDVKLAKAIASFDWRAPK</sequence>
<organism evidence="5 6">
    <name type="scientific">Natronomicrosphaera hydrolytica</name>
    <dbReference type="NCBI Taxonomy" id="3242702"/>
    <lineage>
        <taxon>Bacteria</taxon>
        <taxon>Pseudomonadati</taxon>
        <taxon>Planctomycetota</taxon>
        <taxon>Phycisphaerae</taxon>
        <taxon>Phycisphaerales</taxon>
        <taxon>Phycisphaeraceae</taxon>
        <taxon>Natronomicrosphaera</taxon>
    </lineage>
</organism>
<dbReference type="PANTHER" id="PTHR12599:SF0">
    <property type="entry name" value="PTERIN-4-ALPHA-CARBINOLAMINE DEHYDRATASE"/>
    <property type="match status" value="1"/>
</dbReference>
<dbReference type="GO" id="GO:0008124">
    <property type="term" value="F:4-alpha-hydroxytetrahydrobiopterin dehydratase activity"/>
    <property type="evidence" value="ECO:0007669"/>
    <property type="project" value="UniProtKB-EC"/>
</dbReference>
<dbReference type="PANTHER" id="PTHR12599">
    <property type="entry name" value="PTERIN-4-ALPHA-CARBINOLAMINE DEHYDRATASE"/>
    <property type="match status" value="1"/>
</dbReference>
<dbReference type="SUPFAM" id="SSF55248">
    <property type="entry name" value="PCD-like"/>
    <property type="match status" value="1"/>
</dbReference>
<comment type="catalytic activity">
    <reaction evidence="1 4">
        <text>(4aS,6R)-4a-hydroxy-L-erythro-5,6,7,8-tetrahydrobiopterin = (6R)-L-erythro-6,7-dihydrobiopterin + H2O</text>
        <dbReference type="Rhea" id="RHEA:11920"/>
        <dbReference type="ChEBI" id="CHEBI:15377"/>
        <dbReference type="ChEBI" id="CHEBI:15642"/>
        <dbReference type="ChEBI" id="CHEBI:43120"/>
        <dbReference type="EC" id="4.2.1.96"/>
    </reaction>
</comment>
<dbReference type="EMBL" id="JBGUBD010000010">
    <property type="protein sequence ID" value="MFA9479589.1"/>
    <property type="molecule type" value="Genomic_DNA"/>
</dbReference>
<dbReference type="Proteomes" id="UP001575105">
    <property type="component" value="Unassembled WGS sequence"/>
</dbReference>
<dbReference type="InterPro" id="IPR036428">
    <property type="entry name" value="PCD_sf"/>
</dbReference>
<keyword evidence="6" id="KW-1185">Reference proteome</keyword>
<protein>
    <recommendedName>
        <fullName evidence="4">Putative pterin-4-alpha-carbinolamine dehydratase</fullName>
        <shortName evidence="4">PHS</shortName>
        <ecNumber evidence="4">4.2.1.96</ecNumber>
    </recommendedName>
    <alternativeName>
        <fullName evidence="4">4-alpha-hydroxy-tetrahydropterin dehydratase</fullName>
    </alternativeName>
    <alternativeName>
        <fullName evidence="4">Pterin carbinolamine dehydratase</fullName>
        <shortName evidence="4">PCD</shortName>
    </alternativeName>
</protein>
<evidence type="ECO:0000256" key="4">
    <source>
        <dbReference type="HAMAP-Rule" id="MF_00434"/>
    </source>
</evidence>
<dbReference type="EC" id="4.2.1.96" evidence="4"/>
<dbReference type="RefSeq" id="WP_425346515.1">
    <property type="nucleotide sequence ID" value="NZ_JBGUBD010000010.1"/>
</dbReference>
<accession>A0ABV4UAJ3</accession>
<keyword evidence="3 4" id="KW-0456">Lyase</keyword>
<evidence type="ECO:0000313" key="5">
    <source>
        <dbReference type="EMBL" id="MFA9479589.1"/>
    </source>
</evidence>
<evidence type="ECO:0000256" key="3">
    <source>
        <dbReference type="ARBA" id="ARBA00023239"/>
    </source>
</evidence>
<evidence type="ECO:0000313" key="6">
    <source>
        <dbReference type="Proteomes" id="UP001575105"/>
    </source>
</evidence>
<dbReference type="InterPro" id="IPR001533">
    <property type="entry name" value="Pterin_deHydtase"/>
</dbReference>
<comment type="caution">
    <text evidence="5">The sequence shown here is derived from an EMBL/GenBank/DDBJ whole genome shotgun (WGS) entry which is preliminary data.</text>
</comment>
<evidence type="ECO:0000256" key="1">
    <source>
        <dbReference type="ARBA" id="ARBA00001554"/>
    </source>
</evidence>
<name>A0ABV4UAJ3_9BACT</name>
<dbReference type="Pfam" id="PF01329">
    <property type="entry name" value="Pterin_4a"/>
    <property type="match status" value="1"/>
</dbReference>